<dbReference type="Proteomes" id="UP001217500">
    <property type="component" value="Chromosome"/>
</dbReference>
<evidence type="ECO:0000313" key="2">
    <source>
        <dbReference type="EMBL" id="WCL53541.1"/>
    </source>
</evidence>
<keyword evidence="1" id="KW-0732">Signal</keyword>
<keyword evidence="3" id="KW-1185">Reference proteome</keyword>
<dbReference type="KEGG" id="gso:PH603_13460"/>
<feature type="chain" id="PRO_5042079936" evidence="1">
    <location>
        <begin position="28"/>
        <end position="123"/>
    </location>
</feature>
<dbReference type="AlphaFoldDB" id="A0AAE9XR17"/>
<protein>
    <submittedName>
        <fullName evidence="2">Uncharacterized protein</fullName>
    </submittedName>
</protein>
<evidence type="ECO:0000256" key="1">
    <source>
        <dbReference type="SAM" id="SignalP"/>
    </source>
</evidence>
<organism evidence="2 3">
    <name type="scientific">Gimibacter soli</name>
    <dbReference type="NCBI Taxonomy" id="3024400"/>
    <lineage>
        <taxon>Bacteria</taxon>
        <taxon>Pseudomonadati</taxon>
        <taxon>Pseudomonadota</taxon>
        <taxon>Alphaproteobacteria</taxon>
        <taxon>Kordiimonadales</taxon>
        <taxon>Temperatibacteraceae</taxon>
        <taxon>Gimibacter</taxon>
    </lineage>
</organism>
<sequence>MKVMTLGTALRSFAFAGLVAAGASAMAAPIPDDLLAVDQQRCMKGCVPGYGEATCKPLCDCTVREFKNRLDMDKYLSLSVELSKNEVSDNNRTLLDDIAKMCAAEIEQANIPVGEPQAETPQP</sequence>
<dbReference type="RefSeq" id="WP_289503053.1">
    <property type="nucleotide sequence ID" value="NZ_CP116805.1"/>
</dbReference>
<name>A0AAE9XR17_9PROT</name>
<accession>A0AAE9XR17</accession>
<feature type="signal peptide" evidence="1">
    <location>
        <begin position="1"/>
        <end position="27"/>
    </location>
</feature>
<evidence type="ECO:0000313" key="3">
    <source>
        <dbReference type="Proteomes" id="UP001217500"/>
    </source>
</evidence>
<proteinExistence type="predicted"/>
<dbReference type="EMBL" id="CP116805">
    <property type="protein sequence ID" value="WCL53541.1"/>
    <property type="molecule type" value="Genomic_DNA"/>
</dbReference>
<reference evidence="2" key="1">
    <citation type="submission" date="2023-01" db="EMBL/GenBank/DDBJ databases">
        <title>The genome sequence of Kordiimonadaceae bacterium 6D33.</title>
        <authorList>
            <person name="Liu Y."/>
        </authorList>
    </citation>
    <scope>NUCLEOTIDE SEQUENCE</scope>
    <source>
        <strain evidence="2">6D33</strain>
    </source>
</reference>
<gene>
    <name evidence="2" type="ORF">PH603_13460</name>
</gene>